<sequence length="58" mass="6427">MDKKADKQMARSGSIRHHPTATPKCKDFPPPPLYHRKSLAKHSHLLATEAGKQAANII</sequence>
<comment type="caution">
    <text evidence="2">The sequence shown here is derived from an EMBL/GenBank/DDBJ whole genome shotgun (WGS) entry which is preliminary data.</text>
</comment>
<dbReference type="AlphaFoldDB" id="A0AAV9DXF3"/>
<gene>
    <name evidence="2" type="ORF">QJS10_CPA10g00564</name>
</gene>
<dbReference type="Proteomes" id="UP001180020">
    <property type="component" value="Unassembled WGS sequence"/>
</dbReference>
<feature type="region of interest" description="Disordered" evidence="1">
    <location>
        <begin position="1"/>
        <end position="32"/>
    </location>
</feature>
<keyword evidence="3" id="KW-1185">Reference proteome</keyword>
<reference evidence="2" key="2">
    <citation type="submission" date="2023-06" db="EMBL/GenBank/DDBJ databases">
        <authorList>
            <person name="Ma L."/>
            <person name="Liu K.-W."/>
            <person name="Li Z."/>
            <person name="Hsiao Y.-Y."/>
            <person name="Qi Y."/>
            <person name="Fu T."/>
            <person name="Tang G."/>
            <person name="Zhang D."/>
            <person name="Sun W.-H."/>
            <person name="Liu D.-K."/>
            <person name="Li Y."/>
            <person name="Chen G.-Z."/>
            <person name="Liu X.-D."/>
            <person name="Liao X.-Y."/>
            <person name="Jiang Y.-T."/>
            <person name="Yu X."/>
            <person name="Hao Y."/>
            <person name="Huang J."/>
            <person name="Zhao X.-W."/>
            <person name="Ke S."/>
            <person name="Chen Y.-Y."/>
            <person name="Wu W.-L."/>
            <person name="Hsu J.-L."/>
            <person name="Lin Y.-F."/>
            <person name="Huang M.-D."/>
            <person name="Li C.-Y."/>
            <person name="Huang L."/>
            <person name="Wang Z.-W."/>
            <person name="Zhao X."/>
            <person name="Zhong W.-Y."/>
            <person name="Peng D.-H."/>
            <person name="Ahmad S."/>
            <person name="Lan S."/>
            <person name="Zhang J.-S."/>
            <person name="Tsai W.-C."/>
            <person name="Van De Peer Y."/>
            <person name="Liu Z.-J."/>
        </authorList>
    </citation>
    <scope>NUCLEOTIDE SEQUENCE</scope>
    <source>
        <strain evidence="2">CP</strain>
        <tissue evidence="2">Leaves</tissue>
    </source>
</reference>
<name>A0AAV9DXF3_ACOCL</name>
<evidence type="ECO:0000313" key="2">
    <source>
        <dbReference type="EMBL" id="KAK1305499.1"/>
    </source>
</evidence>
<evidence type="ECO:0000256" key="1">
    <source>
        <dbReference type="SAM" id="MobiDB-lite"/>
    </source>
</evidence>
<organism evidence="2 3">
    <name type="scientific">Acorus calamus</name>
    <name type="common">Sweet flag</name>
    <dbReference type="NCBI Taxonomy" id="4465"/>
    <lineage>
        <taxon>Eukaryota</taxon>
        <taxon>Viridiplantae</taxon>
        <taxon>Streptophyta</taxon>
        <taxon>Embryophyta</taxon>
        <taxon>Tracheophyta</taxon>
        <taxon>Spermatophyta</taxon>
        <taxon>Magnoliopsida</taxon>
        <taxon>Liliopsida</taxon>
        <taxon>Acoraceae</taxon>
        <taxon>Acorus</taxon>
    </lineage>
</organism>
<evidence type="ECO:0000313" key="3">
    <source>
        <dbReference type="Proteomes" id="UP001180020"/>
    </source>
</evidence>
<accession>A0AAV9DXF3</accession>
<reference evidence="2" key="1">
    <citation type="journal article" date="2023" name="Nat. Commun.">
        <title>Diploid and tetraploid genomes of Acorus and the evolution of monocots.</title>
        <authorList>
            <person name="Ma L."/>
            <person name="Liu K.W."/>
            <person name="Li Z."/>
            <person name="Hsiao Y.Y."/>
            <person name="Qi Y."/>
            <person name="Fu T."/>
            <person name="Tang G.D."/>
            <person name="Zhang D."/>
            <person name="Sun W.H."/>
            <person name="Liu D.K."/>
            <person name="Li Y."/>
            <person name="Chen G.Z."/>
            <person name="Liu X.D."/>
            <person name="Liao X.Y."/>
            <person name="Jiang Y.T."/>
            <person name="Yu X."/>
            <person name="Hao Y."/>
            <person name="Huang J."/>
            <person name="Zhao X.W."/>
            <person name="Ke S."/>
            <person name="Chen Y.Y."/>
            <person name="Wu W.L."/>
            <person name="Hsu J.L."/>
            <person name="Lin Y.F."/>
            <person name="Huang M.D."/>
            <person name="Li C.Y."/>
            <person name="Huang L."/>
            <person name="Wang Z.W."/>
            <person name="Zhao X."/>
            <person name="Zhong W.Y."/>
            <person name="Peng D.H."/>
            <person name="Ahmad S."/>
            <person name="Lan S."/>
            <person name="Zhang J.S."/>
            <person name="Tsai W.C."/>
            <person name="Van de Peer Y."/>
            <person name="Liu Z.J."/>
        </authorList>
    </citation>
    <scope>NUCLEOTIDE SEQUENCE</scope>
    <source>
        <strain evidence="2">CP</strain>
    </source>
</reference>
<dbReference type="EMBL" id="JAUJYO010000010">
    <property type="protein sequence ID" value="KAK1305499.1"/>
    <property type="molecule type" value="Genomic_DNA"/>
</dbReference>
<protein>
    <submittedName>
        <fullName evidence="2">Uncharacterized protein</fullName>
    </submittedName>
</protein>
<proteinExistence type="predicted"/>